<feature type="domain" description="ATPase dynein-related AAA" evidence="1">
    <location>
        <begin position="277"/>
        <end position="432"/>
    </location>
</feature>
<dbReference type="SUPFAM" id="SSF52540">
    <property type="entry name" value="P-loop containing nucleoside triphosphate hydrolases"/>
    <property type="match status" value="1"/>
</dbReference>
<dbReference type="RefSeq" id="WP_125705667.1">
    <property type="nucleotide sequence ID" value="NZ_JBHTOO010000026.1"/>
</dbReference>
<dbReference type="EMBL" id="VDFN01000005">
    <property type="protein sequence ID" value="MQS45183.1"/>
    <property type="molecule type" value="Genomic_DNA"/>
</dbReference>
<accession>A0ABW9P7F6</accession>
<dbReference type="InterPro" id="IPR027417">
    <property type="entry name" value="P-loop_NTPase"/>
</dbReference>
<protein>
    <recommendedName>
        <fullName evidence="1">ATPase dynein-related AAA domain-containing protein</fullName>
    </recommendedName>
</protein>
<comment type="caution">
    <text evidence="2">The sequence shown here is derived from an EMBL/GenBank/DDBJ whole genome shotgun (WGS) entry which is preliminary data.</text>
</comment>
<dbReference type="InterPro" id="IPR011704">
    <property type="entry name" value="ATPase_dyneun-rel_AAA"/>
</dbReference>
<reference evidence="2 3" key="1">
    <citation type="journal article" date="2019" name="Syst. Appl. Microbiol.">
        <title>Polyphasic characterization of two novel Lactobacillus spp. isolated from blown salami packages: Description of Lactobacillus halodurans sp. nov. and Lactobacillus salsicarnum sp. nov.</title>
        <authorList>
            <person name="Schuster J.A."/>
            <person name="Klingl A."/>
            <person name="Vogel R.F."/>
            <person name="Ehrmann M.A."/>
        </authorList>
    </citation>
    <scope>NUCLEOTIDE SEQUENCE [LARGE SCALE GENOMIC DNA]</scope>
    <source>
        <strain evidence="2 3">TMW 1.2098</strain>
    </source>
</reference>
<name>A0ABW9P7F6_9LACO</name>
<organism evidence="2 3">
    <name type="scientific">Companilactobacillus mishanensis</name>
    <dbReference type="NCBI Taxonomy" id="2486008"/>
    <lineage>
        <taxon>Bacteria</taxon>
        <taxon>Bacillati</taxon>
        <taxon>Bacillota</taxon>
        <taxon>Bacilli</taxon>
        <taxon>Lactobacillales</taxon>
        <taxon>Lactobacillaceae</taxon>
        <taxon>Companilactobacillus</taxon>
    </lineage>
</organism>
<gene>
    <name evidence="2" type="ORF">FHL03_06765</name>
</gene>
<evidence type="ECO:0000313" key="2">
    <source>
        <dbReference type="EMBL" id="MQS45183.1"/>
    </source>
</evidence>
<dbReference type="Proteomes" id="UP000436655">
    <property type="component" value="Unassembled WGS sequence"/>
</dbReference>
<sequence>MTNTTKTKTKSDYQLLCKVSDGNSGWFSKDKKKLYLRVIPISPTPDIYNEEQFNGKKILIEMDDRFNFTDNPDELEKVREDKAKSYFDDKLIVTKFHIDTDNEGNDRPSPDDPFIINKPSEISSKDDFESVPVISSDIFEGSITDFENGLKFENIGFALNNWTQDLKEIPSRLIFDDNNSLIMFSGITDQTFDEDGYHFTFGEGVSERNISRNELERNSYLCNGVAFIPRGMEFTDMIEYESAFLKHFEQVTKNENLFYDHNDLINFHTSMLSQGMVVLAGLSGTGKSQLVNAYAKAMGIEDNFCFVPVRPSWTDDSDMLGFADMMHNCFRPGDSGLVDKLIEAEKNPDQMYIVLFDEMNLAKVEQYFSQFLSVLEREDGERSIRLYSDGLIGMENNSEYKSKIKIGKNVLFVGTVNTDDSTFKLSDKVLDRSNVIHLRVQNFSKINQKQEVVDDGFDSIISTDTFESFKNSGNDKERLLTDEELKMLWLIHKAINQADPNVGIGWRIIKQMNDYLSNLPDDTEFTREVALDSLIKQRILSKIKGSRDQLGNLLSDEDAKIDFSDLTNKTNIDKPIDKMIYLKSILTSLPEKYDFTQSKSAIDDKRRDVDEYGITM</sequence>
<evidence type="ECO:0000259" key="1">
    <source>
        <dbReference type="Pfam" id="PF07728"/>
    </source>
</evidence>
<proteinExistence type="predicted"/>
<keyword evidence="3" id="KW-1185">Reference proteome</keyword>
<dbReference type="Pfam" id="PF07728">
    <property type="entry name" value="AAA_5"/>
    <property type="match status" value="1"/>
</dbReference>
<evidence type="ECO:0000313" key="3">
    <source>
        <dbReference type="Proteomes" id="UP000436655"/>
    </source>
</evidence>
<dbReference type="Gene3D" id="3.40.50.300">
    <property type="entry name" value="P-loop containing nucleotide triphosphate hydrolases"/>
    <property type="match status" value="1"/>
</dbReference>